<evidence type="ECO:0000313" key="1">
    <source>
        <dbReference type="EMBL" id="MBL1410997.1"/>
    </source>
</evidence>
<dbReference type="PANTHER" id="PTHR44103">
    <property type="entry name" value="PROPROTEIN CONVERTASE P"/>
    <property type="match status" value="1"/>
</dbReference>
<organism evidence="1 2">
    <name type="scientific">Sphingobacterium faecale</name>
    <dbReference type="NCBI Taxonomy" id="2803775"/>
    <lineage>
        <taxon>Bacteria</taxon>
        <taxon>Pseudomonadati</taxon>
        <taxon>Bacteroidota</taxon>
        <taxon>Sphingobacteriia</taxon>
        <taxon>Sphingobacteriales</taxon>
        <taxon>Sphingobacteriaceae</taxon>
        <taxon>Sphingobacterium</taxon>
    </lineage>
</organism>
<keyword evidence="2" id="KW-1185">Reference proteome</keyword>
<name>A0ABS1R8H2_9SPHI</name>
<gene>
    <name evidence="1" type="ORF">JKG61_19720</name>
</gene>
<dbReference type="EMBL" id="JAERTY010000012">
    <property type="protein sequence ID" value="MBL1410997.1"/>
    <property type="molecule type" value="Genomic_DNA"/>
</dbReference>
<dbReference type="SUPFAM" id="SSF69318">
    <property type="entry name" value="Integrin alpha N-terminal domain"/>
    <property type="match status" value="1"/>
</dbReference>
<proteinExistence type="predicted"/>
<sequence>MIVRIITTIVILLAINYSNLIAQRYHRAADPAVFDKLVSAYIPGAPKLGKPILIENELGPVAAYGMGWAAPLLYDVDGDGLEDLVIGEFGSGAGTIGMNIGNLLRVYRNIGSKEEPVYSNTSYFMPYSRKFVGLGAAPMSVNNWCCMAFTPRLVDLDGDGVKDLAAGVYHPGDVIWFKRQEDGFDLGKIIPQFGQHGKKNFSSSQKPADMTSDDDLYWYYSVADFADIDGDGKPDAIFGGSSLRYALNTGDGEKPALGVRTVLRDEQGEPLHVLDVNNFADKKKLEHKLSQGYLGSSMVPLVVDWDNDGVEDLLVTNQYVGPGYHLVTFFKGVRKNGKLSFLKGVPLFEPQGSDKLMPGSWPVLAVGDWNNDGVKDLLIGVSVTTKYDRYDHDLSWSWETHVNTGKMNPGFSLGKESSSMDRIAETIIRADSVMRADNLTNNDIANKRFIDPINEYRRNFVDFGMETVAHKGYVYVLLGEK</sequence>
<dbReference type="InterPro" id="IPR028994">
    <property type="entry name" value="Integrin_alpha_N"/>
</dbReference>
<dbReference type="Gene3D" id="2.130.10.130">
    <property type="entry name" value="Integrin alpha, N-terminal"/>
    <property type="match status" value="2"/>
</dbReference>
<dbReference type="RefSeq" id="WP_202104722.1">
    <property type="nucleotide sequence ID" value="NZ_JAERTY010000012.1"/>
</dbReference>
<reference evidence="1 2" key="1">
    <citation type="submission" date="2021-01" db="EMBL/GenBank/DDBJ databases">
        <title>C459-1 draft genome sequence.</title>
        <authorList>
            <person name="Zhang X.-F."/>
        </authorList>
    </citation>
    <scope>NUCLEOTIDE SEQUENCE [LARGE SCALE GENOMIC DNA]</scope>
    <source>
        <strain evidence="2">C459-1</strain>
    </source>
</reference>
<evidence type="ECO:0000313" key="2">
    <source>
        <dbReference type="Proteomes" id="UP000625283"/>
    </source>
</evidence>
<dbReference type="PANTHER" id="PTHR44103:SF1">
    <property type="entry name" value="PROPROTEIN CONVERTASE P"/>
    <property type="match status" value="1"/>
</dbReference>
<accession>A0ABS1R8H2</accession>
<protein>
    <submittedName>
        <fullName evidence="1">VCBS repeat-containing protein</fullName>
    </submittedName>
</protein>
<comment type="caution">
    <text evidence="1">The sequence shown here is derived from an EMBL/GenBank/DDBJ whole genome shotgun (WGS) entry which is preliminary data.</text>
</comment>
<dbReference type="Proteomes" id="UP000625283">
    <property type="component" value="Unassembled WGS sequence"/>
</dbReference>